<evidence type="ECO:0000313" key="1">
    <source>
        <dbReference type="EMBL" id="QQO07614.1"/>
    </source>
</evidence>
<sequence>MNREERVKLYALRKEKAKELWHAGIPDLPLANEELILLEEKFRTWSDSFQLNLLEKGFLYVLEKYEILITSTENSQCEHNGQIRTGLDYQNCCGISYEYTNDLSCRTAIEIILRNTAGNKIEKYKERIDSLDKRFKAIPKNDKWIVNQASIEKYEKNGYWWFYGLPLTVKE</sequence>
<protein>
    <submittedName>
        <fullName evidence="1">Uncharacterized protein</fullName>
    </submittedName>
</protein>
<accession>A0A7T7XJL2</accession>
<gene>
    <name evidence="1" type="ORF">JFL75_11720</name>
</gene>
<name>A0A7T7XJL2_9SPIR</name>
<evidence type="ECO:0000313" key="2">
    <source>
        <dbReference type="Proteomes" id="UP000595917"/>
    </source>
</evidence>
<dbReference type="EMBL" id="CP067089">
    <property type="protein sequence ID" value="QQO07614.1"/>
    <property type="molecule type" value="Genomic_DNA"/>
</dbReference>
<dbReference type="KEGG" id="bhc:JFL75_11720"/>
<dbReference type="AlphaFoldDB" id="A0A7T7XJL2"/>
<keyword evidence="2" id="KW-1185">Reference proteome</keyword>
<organism evidence="1 2">
    <name type="scientific">Breznakiella homolactica</name>
    <dbReference type="NCBI Taxonomy" id="2798577"/>
    <lineage>
        <taxon>Bacteria</taxon>
        <taxon>Pseudomonadati</taxon>
        <taxon>Spirochaetota</taxon>
        <taxon>Spirochaetia</taxon>
        <taxon>Spirochaetales</taxon>
        <taxon>Breznakiellaceae</taxon>
        <taxon>Breznakiella</taxon>
    </lineage>
</organism>
<dbReference type="RefSeq" id="WP_215624920.1">
    <property type="nucleotide sequence ID" value="NZ_CP067089.2"/>
</dbReference>
<reference evidence="1" key="1">
    <citation type="submission" date="2021-01" db="EMBL/GenBank/DDBJ databases">
        <title>Description of Breznakiella homolactica.</title>
        <authorList>
            <person name="Song Y."/>
            <person name="Brune A."/>
        </authorList>
    </citation>
    <scope>NUCLEOTIDE SEQUENCE</scope>
    <source>
        <strain evidence="1">RmG30</strain>
    </source>
</reference>
<dbReference type="Proteomes" id="UP000595917">
    <property type="component" value="Chromosome"/>
</dbReference>
<proteinExistence type="predicted"/>